<dbReference type="InterPro" id="IPR036890">
    <property type="entry name" value="HATPase_C_sf"/>
</dbReference>
<reference evidence="3" key="1">
    <citation type="submission" date="2023-01" db="EMBL/GenBank/DDBJ databases">
        <title>The diversity of Class Acidimicrobiia in South China Sea sediment environments and the proposal of Iamia marina sp. nov., a novel species of the genus Iamia.</title>
        <authorList>
            <person name="He Y."/>
            <person name="Tian X."/>
        </authorList>
    </citation>
    <scope>NUCLEOTIDE SEQUENCE</scope>
    <source>
        <strain evidence="3">DSM 19957</strain>
    </source>
</reference>
<dbReference type="InterPro" id="IPR050267">
    <property type="entry name" value="Anti-sigma-factor_SerPK"/>
</dbReference>
<evidence type="ECO:0000313" key="3">
    <source>
        <dbReference type="EMBL" id="WCO67323.1"/>
    </source>
</evidence>
<keyword evidence="1" id="KW-0418">Kinase</keyword>
<dbReference type="GO" id="GO:0004674">
    <property type="term" value="F:protein serine/threonine kinase activity"/>
    <property type="evidence" value="ECO:0007669"/>
    <property type="project" value="UniProtKB-KW"/>
</dbReference>
<feature type="domain" description="Histidine kinase/HSP90-like ATPase" evidence="2">
    <location>
        <begin position="31"/>
        <end position="138"/>
    </location>
</feature>
<dbReference type="Pfam" id="PF13581">
    <property type="entry name" value="HATPase_c_2"/>
    <property type="match status" value="1"/>
</dbReference>
<evidence type="ECO:0000259" key="2">
    <source>
        <dbReference type="Pfam" id="PF13581"/>
    </source>
</evidence>
<organism evidence="3 4">
    <name type="scientific">Iamia majanohamensis</name>
    <dbReference type="NCBI Taxonomy" id="467976"/>
    <lineage>
        <taxon>Bacteria</taxon>
        <taxon>Bacillati</taxon>
        <taxon>Actinomycetota</taxon>
        <taxon>Acidimicrobiia</taxon>
        <taxon>Acidimicrobiales</taxon>
        <taxon>Iamiaceae</taxon>
        <taxon>Iamia</taxon>
    </lineage>
</organism>
<keyword evidence="3" id="KW-0067">ATP-binding</keyword>
<dbReference type="CDD" id="cd16936">
    <property type="entry name" value="HATPase_RsbW-like"/>
    <property type="match status" value="1"/>
</dbReference>
<keyword evidence="4" id="KW-1185">Reference proteome</keyword>
<dbReference type="SUPFAM" id="SSF55874">
    <property type="entry name" value="ATPase domain of HSP90 chaperone/DNA topoisomerase II/histidine kinase"/>
    <property type="match status" value="1"/>
</dbReference>
<keyword evidence="1" id="KW-0808">Transferase</keyword>
<dbReference type="AlphaFoldDB" id="A0AAE9YA21"/>
<dbReference type="Gene3D" id="3.30.565.10">
    <property type="entry name" value="Histidine kinase-like ATPase, C-terminal domain"/>
    <property type="match status" value="1"/>
</dbReference>
<dbReference type="KEGG" id="ima:PO878_01140"/>
<dbReference type="InterPro" id="IPR003594">
    <property type="entry name" value="HATPase_dom"/>
</dbReference>
<keyword evidence="1" id="KW-0723">Serine/threonine-protein kinase</keyword>
<name>A0AAE9YA21_9ACTN</name>
<dbReference type="PANTHER" id="PTHR35526:SF3">
    <property type="entry name" value="ANTI-SIGMA-F FACTOR RSBW"/>
    <property type="match status" value="1"/>
</dbReference>
<evidence type="ECO:0000256" key="1">
    <source>
        <dbReference type="ARBA" id="ARBA00022527"/>
    </source>
</evidence>
<dbReference type="PANTHER" id="PTHR35526">
    <property type="entry name" value="ANTI-SIGMA-F FACTOR RSBW-RELATED"/>
    <property type="match status" value="1"/>
</dbReference>
<accession>A0AAE9YA21</accession>
<dbReference type="EMBL" id="CP116942">
    <property type="protein sequence ID" value="WCO67323.1"/>
    <property type="molecule type" value="Genomic_DNA"/>
</dbReference>
<dbReference type="RefSeq" id="WP_272736845.1">
    <property type="nucleotide sequence ID" value="NZ_CP116942.1"/>
</dbReference>
<sequence>MMTAAPPPPAGLVAASPHPHHVLVATELLSSLEAAGQARRVVRDLLTQGRRPELVETACLLTSELVANAVTHAGAPVELVADLDRTRLAVEVIDTSSTDPKVGRPAPLATSGRGLELVDRLADSWGVTHVRPGKSVWFALGTAPGERVAGRVPFP</sequence>
<proteinExistence type="predicted"/>
<keyword evidence="3" id="KW-0547">Nucleotide-binding</keyword>
<protein>
    <submittedName>
        <fullName evidence="3">ATP-binding protein</fullName>
    </submittedName>
</protein>
<dbReference type="GO" id="GO:0005524">
    <property type="term" value="F:ATP binding"/>
    <property type="evidence" value="ECO:0007669"/>
    <property type="project" value="UniProtKB-KW"/>
</dbReference>
<dbReference type="Proteomes" id="UP001216390">
    <property type="component" value="Chromosome"/>
</dbReference>
<evidence type="ECO:0000313" key="4">
    <source>
        <dbReference type="Proteomes" id="UP001216390"/>
    </source>
</evidence>
<gene>
    <name evidence="3" type="ORF">PO878_01140</name>
</gene>